<name>A0A917TYZ7_9ACTN</name>
<organism evidence="6 7">
    <name type="scientific">Dactylosporangium sucinum</name>
    <dbReference type="NCBI Taxonomy" id="1424081"/>
    <lineage>
        <taxon>Bacteria</taxon>
        <taxon>Bacillati</taxon>
        <taxon>Actinomycetota</taxon>
        <taxon>Actinomycetes</taxon>
        <taxon>Micromonosporales</taxon>
        <taxon>Micromonosporaceae</taxon>
        <taxon>Dactylosporangium</taxon>
    </lineage>
</organism>
<evidence type="ECO:0000256" key="3">
    <source>
        <dbReference type="ARBA" id="ARBA00022840"/>
    </source>
</evidence>
<gene>
    <name evidence="6" type="ORF">GCM10007977_054620</name>
</gene>
<evidence type="ECO:0000256" key="4">
    <source>
        <dbReference type="ARBA" id="ARBA00066388"/>
    </source>
</evidence>
<dbReference type="PANTHER" id="PTHR42788:SF13">
    <property type="entry name" value="ALIPHATIC SULFONATES IMPORT ATP-BINDING PROTEIN SSUB"/>
    <property type="match status" value="1"/>
</dbReference>
<dbReference type="InterPro" id="IPR050166">
    <property type="entry name" value="ABC_transporter_ATP-bind"/>
</dbReference>
<keyword evidence="7" id="KW-1185">Reference proteome</keyword>
<dbReference type="PROSITE" id="PS50893">
    <property type="entry name" value="ABC_TRANSPORTER_2"/>
    <property type="match status" value="1"/>
</dbReference>
<dbReference type="GO" id="GO:0005524">
    <property type="term" value="F:ATP binding"/>
    <property type="evidence" value="ECO:0007669"/>
    <property type="project" value="UniProtKB-KW"/>
</dbReference>
<dbReference type="PANTHER" id="PTHR42788">
    <property type="entry name" value="TAURINE IMPORT ATP-BINDING PROTEIN-RELATED"/>
    <property type="match status" value="1"/>
</dbReference>
<keyword evidence="2" id="KW-0547">Nucleotide-binding</keyword>
<dbReference type="Pfam" id="PF00005">
    <property type="entry name" value="ABC_tran"/>
    <property type="match status" value="1"/>
</dbReference>
<protein>
    <recommendedName>
        <fullName evidence="4">ABC-type quaternary amine transporter</fullName>
        <ecNumber evidence="4">7.6.2.9</ecNumber>
    </recommendedName>
</protein>
<comment type="caution">
    <text evidence="6">The sequence shown here is derived from an EMBL/GenBank/DDBJ whole genome shotgun (WGS) entry which is preliminary data.</text>
</comment>
<evidence type="ECO:0000256" key="1">
    <source>
        <dbReference type="ARBA" id="ARBA00022448"/>
    </source>
</evidence>
<dbReference type="InterPro" id="IPR003593">
    <property type="entry name" value="AAA+_ATPase"/>
</dbReference>
<feature type="domain" description="ABC transporter" evidence="5">
    <location>
        <begin position="4"/>
        <end position="243"/>
    </location>
</feature>
<dbReference type="EMBL" id="BMPI01000028">
    <property type="protein sequence ID" value="GGM45956.1"/>
    <property type="molecule type" value="Genomic_DNA"/>
</dbReference>
<evidence type="ECO:0000313" key="7">
    <source>
        <dbReference type="Proteomes" id="UP000642070"/>
    </source>
</evidence>
<dbReference type="InterPro" id="IPR017871">
    <property type="entry name" value="ABC_transporter-like_CS"/>
</dbReference>
<dbReference type="SMART" id="SM00382">
    <property type="entry name" value="AAA"/>
    <property type="match status" value="1"/>
</dbReference>
<evidence type="ECO:0000313" key="6">
    <source>
        <dbReference type="EMBL" id="GGM45956.1"/>
    </source>
</evidence>
<reference evidence="6" key="2">
    <citation type="submission" date="2020-09" db="EMBL/GenBank/DDBJ databases">
        <authorList>
            <person name="Sun Q."/>
            <person name="Ohkuma M."/>
        </authorList>
    </citation>
    <scope>NUCLEOTIDE SEQUENCE</scope>
    <source>
        <strain evidence="6">JCM 19831</strain>
    </source>
</reference>
<accession>A0A917TYZ7</accession>
<reference evidence="6" key="1">
    <citation type="journal article" date="2014" name="Int. J. Syst. Evol. Microbiol.">
        <title>Complete genome sequence of Corynebacterium casei LMG S-19264T (=DSM 44701T), isolated from a smear-ripened cheese.</title>
        <authorList>
            <consortium name="US DOE Joint Genome Institute (JGI-PGF)"/>
            <person name="Walter F."/>
            <person name="Albersmeier A."/>
            <person name="Kalinowski J."/>
            <person name="Ruckert C."/>
        </authorList>
    </citation>
    <scope>NUCLEOTIDE SEQUENCE</scope>
    <source>
        <strain evidence="6">JCM 19831</strain>
    </source>
</reference>
<proteinExistence type="predicted"/>
<dbReference type="GO" id="GO:0016887">
    <property type="term" value="F:ATP hydrolysis activity"/>
    <property type="evidence" value="ECO:0007669"/>
    <property type="project" value="InterPro"/>
</dbReference>
<dbReference type="InterPro" id="IPR003439">
    <property type="entry name" value="ABC_transporter-like_ATP-bd"/>
</dbReference>
<evidence type="ECO:0000256" key="2">
    <source>
        <dbReference type="ARBA" id="ARBA00022741"/>
    </source>
</evidence>
<dbReference type="InterPro" id="IPR027417">
    <property type="entry name" value="P-loop_NTPase"/>
</dbReference>
<dbReference type="CDD" id="cd03293">
    <property type="entry name" value="ABC_NrtD_SsuB_transporters"/>
    <property type="match status" value="1"/>
</dbReference>
<dbReference type="FunFam" id="3.40.50.300:FF:000425">
    <property type="entry name" value="Probable ABC transporter, ATP-binding subunit"/>
    <property type="match status" value="1"/>
</dbReference>
<dbReference type="PROSITE" id="PS00211">
    <property type="entry name" value="ABC_TRANSPORTER_1"/>
    <property type="match status" value="1"/>
</dbReference>
<dbReference type="GO" id="GO:0015418">
    <property type="term" value="F:ABC-type quaternary ammonium compound transporting activity"/>
    <property type="evidence" value="ECO:0007669"/>
    <property type="project" value="UniProtKB-EC"/>
</dbReference>
<dbReference type="RefSeq" id="WP_190252800.1">
    <property type="nucleotide sequence ID" value="NZ_BMPI01000028.1"/>
</dbReference>
<keyword evidence="3 6" id="KW-0067">ATP-binding</keyword>
<keyword evidence="1" id="KW-0813">Transport</keyword>
<sequence length="267" mass="29058">MTGIHVDSVTKRFDQDATKPPTLDEIGLSIADGEFVALLGPSGCGKTTLLRMIGGLEQPTSGSVLINGEQLSGASKTTRRKLLANVGFVFQEHNLLPWRNALANVAVPLEVRKVPKAERLRIAEEMLALVGLSEAAGKLPHELSGGMRQRVAIARALAYDPDILLMDEPFGAVDAQTRDSLNLELQRIWMQRRKTVVFVTHSVPEAVFLADRVVVMRAAPGQIVEDLRVTIPRPRSLDASLTQDFLATTARLRSHLGEGTSAQELAK</sequence>
<dbReference type="Proteomes" id="UP000642070">
    <property type="component" value="Unassembled WGS sequence"/>
</dbReference>
<dbReference type="EC" id="7.6.2.9" evidence="4"/>
<evidence type="ECO:0000259" key="5">
    <source>
        <dbReference type="PROSITE" id="PS50893"/>
    </source>
</evidence>
<dbReference type="AlphaFoldDB" id="A0A917TYZ7"/>
<dbReference type="SUPFAM" id="SSF52540">
    <property type="entry name" value="P-loop containing nucleoside triphosphate hydrolases"/>
    <property type="match status" value="1"/>
</dbReference>
<dbReference type="Gene3D" id="3.40.50.300">
    <property type="entry name" value="P-loop containing nucleotide triphosphate hydrolases"/>
    <property type="match status" value="1"/>
</dbReference>